<organism evidence="9 10">
    <name type="scientific">Endosaccharibacter trunci</name>
    <dbReference type="NCBI Taxonomy" id="2812733"/>
    <lineage>
        <taxon>Bacteria</taxon>
        <taxon>Pseudomonadati</taxon>
        <taxon>Pseudomonadota</taxon>
        <taxon>Alphaproteobacteria</taxon>
        <taxon>Acetobacterales</taxon>
        <taxon>Acetobacteraceae</taxon>
        <taxon>Endosaccharibacter</taxon>
    </lineage>
</organism>
<evidence type="ECO:0000256" key="4">
    <source>
        <dbReference type="ARBA" id="ARBA00011881"/>
    </source>
</evidence>
<evidence type="ECO:0000256" key="2">
    <source>
        <dbReference type="ARBA" id="ARBA00002704"/>
    </source>
</evidence>
<feature type="domain" description="Transthyretin/hydroxyisourate hydrolase" evidence="8">
    <location>
        <begin position="7"/>
        <end position="113"/>
    </location>
</feature>
<evidence type="ECO:0000259" key="8">
    <source>
        <dbReference type="Pfam" id="PF00576"/>
    </source>
</evidence>
<protein>
    <recommendedName>
        <fullName evidence="7">5-hydroxyisourate hydrolase</fullName>
        <shortName evidence="7">HIU hydrolase</shortName>
        <shortName evidence="7">HIUHase</shortName>
        <ecNumber evidence="7">3.5.2.17</ecNumber>
    </recommendedName>
</protein>
<reference evidence="9 10" key="1">
    <citation type="submission" date="2022-06" db="EMBL/GenBank/DDBJ databases">
        <title>Endosaccharibacter gen. nov., sp. nov., endophytic bacteria isolated from sugarcane.</title>
        <authorList>
            <person name="Pitiwittayakul N."/>
            <person name="Yukphan P."/>
            <person name="Charoenyingcharoen P."/>
            <person name="Tanasupawat S."/>
        </authorList>
    </citation>
    <scope>NUCLEOTIDE SEQUENCE [LARGE SCALE GENOMIC DNA]</scope>
    <source>
        <strain evidence="9 10">KSS8</strain>
    </source>
</reference>
<dbReference type="EMBL" id="JAMSKV010000002">
    <property type="protein sequence ID" value="MCQ8277581.1"/>
    <property type="molecule type" value="Genomic_DNA"/>
</dbReference>
<keyword evidence="10" id="KW-1185">Reference proteome</keyword>
<evidence type="ECO:0000313" key="10">
    <source>
        <dbReference type="Proteomes" id="UP001524587"/>
    </source>
</evidence>
<dbReference type="CDD" id="cd05822">
    <property type="entry name" value="TLP_HIUase"/>
    <property type="match status" value="1"/>
</dbReference>
<keyword evidence="5 7" id="KW-0659">Purine metabolism</keyword>
<dbReference type="PANTHER" id="PTHR10395:SF7">
    <property type="entry name" value="5-HYDROXYISOURATE HYDROLASE"/>
    <property type="match status" value="1"/>
</dbReference>
<comment type="caution">
    <text evidence="9">The sequence shown here is derived from an EMBL/GenBank/DDBJ whole genome shotgun (WGS) entry which is preliminary data.</text>
</comment>
<evidence type="ECO:0000256" key="3">
    <source>
        <dbReference type="ARBA" id="ARBA00009850"/>
    </source>
</evidence>
<gene>
    <name evidence="9" type="primary">uraH</name>
    <name evidence="9" type="ORF">NFI95_03845</name>
</gene>
<dbReference type="PANTHER" id="PTHR10395">
    <property type="entry name" value="URICASE AND TRANSTHYRETIN-RELATED"/>
    <property type="match status" value="1"/>
</dbReference>
<evidence type="ECO:0000256" key="5">
    <source>
        <dbReference type="ARBA" id="ARBA00022631"/>
    </source>
</evidence>
<dbReference type="Pfam" id="PF00576">
    <property type="entry name" value="Transthyretin"/>
    <property type="match status" value="1"/>
</dbReference>
<name>A0ABT1W3X6_9PROT</name>
<comment type="similarity">
    <text evidence="3 7">Belongs to the transthyretin family. 5-hydroxyisourate hydrolase subfamily.</text>
</comment>
<evidence type="ECO:0000256" key="1">
    <source>
        <dbReference type="ARBA" id="ARBA00001043"/>
    </source>
</evidence>
<dbReference type="SUPFAM" id="SSF49472">
    <property type="entry name" value="Transthyretin (synonym: prealbumin)"/>
    <property type="match status" value="1"/>
</dbReference>
<dbReference type="InterPro" id="IPR036817">
    <property type="entry name" value="Transthyretin/HIU_hydrolase_sf"/>
</dbReference>
<dbReference type="RefSeq" id="WP_422863025.1">
    <property type="nucleotide sequence ID" value="NZ_JAMSKV010000002.1"/>
</dbReference>
<dbReference type="NCBIfam" id="TIGR02962">
    <property type="entry name" value="hdxy_isourate"/>
    <property type="match status" value="1"/>
</dbReference>
<sequence>MQAGGRLTTHVLDTAAGRPGAGLRLSLFRIGAAGREALGDFRTNTDGRCDTPLLQGDALRAGPHELVFHVGEWRGDAPGFFDEIPIRFVVADPGAHHHVPLILSPFGYSTYRGS</sequence>
<dbReference type="InterPro" id="IPR023416">
    <property type="entry name" value="Transthyretin/HIU_hydrolase_d"/>
</dbReference>
<comment type="subunit">
    <text evidence="4 7">Homotetramer.</text>
</comment>
<comment type="catalytic activity">
    <reaction evidence="1 7">
        <text>5-hydroxyisourate + H2O = 5-hydroxy-2-oxo-4-ureido-2,5-dihydro-1H-imidazole-5-carboxylate + H(+)</text>
        <dbReference type="Rhea" id="RHEA:23736"/>
        <dbReference type="ChEBI" id="CHEBI:15377"/>
        <dbReference type="ChEBI" id="CHEBI:15378"/>
        <dbReference type="ChEBI" id="CHEBI:18072"/>
        <dbReference type="ChEBI" id="CHEBI:58639"/>
        <dbReference type="EC" id="3.5.2.17"/>
    </reaction>
</comment>
<dbReference type="EC" id="3.5.2.17" evidence="7"/>
<dbReference type="InterPro" id="IPR014306">
    <property type="entry name" value="Hydroxyisourate_hydrolase"/>
</dbReference>
<comment type="function">
    <text evidence="2">Catalyzes the hydrolysis of 5-hydroxyisourate (HIU) to 2-oxo-4-hydroxy-4-carboxy-5-ureidoimidazoline (OHCU).</text>
</comment>
<evidence type="ECO:0000256" key="7">
    <source>
        <dbReference type="RuleBase" id="RU361270"/>
    </source>
</evidence>
<dbReference type="Gene3D" id="2.60.40.180">
    <property type="entry name" value="Transthyretin/hydroxyisourate hydrolase domain"/>
    <property type="match status" value="1"/>
</dbReference>
<accession>A0ABT1W3X6</accession>
<dbReference type="Proteomes" id="UP001524587">
    <property type="component" value="Unassembled WGS sequence"/>
</dbReference>
<proteinExistence type="inferred from homology"/>
<evidence type="ECO:0000256" key="6">
    <source>
        <dbReference type="ARBA" id="ARBA00022801"/>
    </source>
</evidence>
<evidence type="ECO:0000313" key="9">
    <source>
        <dbReference type="EMBL" id="MCQ8277581.1"/>
    </source>
</evidence>
<dbReference type="GO" id="GO:0033971">
    <property type="term" value="F:hydroxyisourate hydrolase activity"/>
    <property type="evidence" value="ECO:0007669"/>
    <property type="project" value="UniProtKB-EC"/>
</dbReference>
<keyword evidence="6 7" id="KW-0378">Hydrolase</keyword>